<organism evidence="4 12">
    <name type="scientific">Pseudomonas aeruginosa</name>
    <dbReference type="NCBI Taxonomy" id="287"/>
    <lineage>
        <taxon>Bacteria</taxon>
        <taxon>Pseudomonadati</taxon>
        <taxon>Pseudomonadota</taxon>
        <taxon>Gammaproteobacteria</taxon>
        <taxon>Pseudomonadales</taxon>
        <taxon>Pseudomonadaceae</taxon>
        <taxon>Pseudomonas</taxon>
    </lineage>
</organism>
<accession>A0A072ZPV5</accession>
<evidence type="ECO:0000313" key="7">
    <source>
        <dbReference type="EMBL" id="WOS79474.1"/>
    </source>
</evidence>
<dbReference type="EMBL" id="CVVU01000212">
    <property type="protein sequence ID" value="CRP22525.1"/>
    <property type="molecule type" value="Genomic_DNA"/>
</dbReference>
<dbReference type="OMA" id="NTQMAND"/>
<dbReference type="EMBL" id="WOAD01000003">
    <property type="protein sequence ID" value="MUI34577.1"/>
    <property type="molecule type" value="Genomic_DNA"/>
</dbReference>
<dbReference type="Proteomes" id="UP000433532">
    <property type="component" value="Unassembled WGS sequence"/>
</dbReference>
<keyword evidence="1" id="KW-0732">Signal</keyword>
<dbReference type="EMBL" id="NFFZ01000008">
    <property type="protein sequence ID" value="OTI60773.1"/>
    <property type="molecule type" value="Genomic_DNA"/>
</dbReference>
<dbReference type="Proteomes" id="UP000253594">
    <property type="component" value="Unassembled WGS sequence"/>
</dbReference>
<dbReference type="Proteomes" id="UP001297540">
    <property type="component" value="Chromosome"/>
</dbReference>
<evidence type="ECO:0000313" key="4">
    <source>
        <dbReference type="EMBL" id="MZZ10982.1"/>
    </source>
</evidence>
<reference evidence="2" key="2">
    <citation type="submission" date="2015-06" db="EMBL/GenBank/DDBJ databases">
        <authorList>
            <person name="Radhakrishnan R."/>
            <person name="Underwood A."/>
            <person name="Al-Shahib A."/>
        </authorList>
    </citation>
    <scope>NUCLEOTIDE SEQUENCE</scope>
    <source>
        <strain evidence="2">P19_London_7_VIM_2_05_10</strain>
    </source>
</reference>
<sequence>MTSKGLTSALLLASMFAATSGCLQQNALTQGYRTTQPGQPGQAQVASANTPCTPSATNDLIATGRSLLDITTNLIKTRNQMSDGGSIMRDVDDVQKVGKGHAVLDSVESMTGGPQQPCG</sequence>
<evidence type="ECO:0000313" key="8">
    <source>
        <dbReference type="Proteomes" id="UP000045039"/>
    </source>
</evidence>
<evidence type="ECO:0000313" key="9">
    <source>
        <dbReference type="Proteomes" id="UP000194857"/>
    </source>
</evidence>
<reference evidence="7" key="8">
    <citation type="submission" date="2023-10" db="EMBL/GenBank/DDBJ databases">
        <title>Pathogen: clinical or host-associated sample.</title>
        <authorList>
            <person name="Hergert J."/>
            <person name="Casey R."/>
            <person name="Wagner J."/>
            <person name="Young E.L."/>
            <person name="Oakeson K.F."/>
        </authorList>
    </citation>
    <scope>NUCLEOTIDE SEQUENCE</scope>
    <source>
        <strain evidence="7">2021CK-01020</strain>
    </source>
</reference>
<evidence type="ECO:0000313" key="3">
    <source>
        <dbReference type="EMBL" id="MUI34577.1"/>
    </source>
</evidence>
<reference evidence="5 9" key="3">
    <citation type="submission" date="2017-05" db="EMBL/GenBank/DDBJ databases">
        <authorList>
            <person name="Song R."/>
            <person name="Chenine A.L."/>
            <person name="Ruprecht R.M."/>
        </authorList>
    </citation>
    <scope>NUCLEOTIDE SEQUENCE [LARGE SCALE GENOMIC DNA]</scope>
    <source>
        <strain evidence="5 9">S567_C10_BS</strain>
    </source>
</reference>
<evidence type="ECO:0000313" key="2">
    <source>
        <dbReference type="EMBL" id="CRP22525.1"/>
    </source>
</evidence>
<feature type="chain" id="PRO_5015028028" evidence="1">
    <location>
        <begin position="21"/>
        <end position="119"/>
    </location>
</feature>
<dbReference type="EMBL" id="WXZT01000001">
    <property type="protein sequence ID" value="MZZ10982.1"/>
    <property type="molecule type" value="Genomic_DNA"/>
</dbReference>
<evidence type="ECO:0000313" key="12">
    <source>
        <dbReference type="Proteomes" id="UP000644192"/>
    </source>
</evidence>
<evidence type="ECO:0000313" key="6">
    <source>
        <dbReference type="EMBL" id="RCI73007.1"/>
    </source>
</evidence>
<gene>
    <name evidence="5" type="ORF">CAZ10_16975</name>
    <name evidence="6" type="ORF">DT376_20665</name>
    <name evidence="3" type="ORF">GNQ48_06120</name>
    <name evidence="4" type="ORF">GUL26_01850</name>
    <name evidence="7" type="ORF">L4V69_10070</name>
    <name evidence="2" type="ORF">PAERUG_P19_London_7_VIM_2_05_10_03816</name>
</gene>
<dbReference type="Proteomes" id="UP000194857">
    <property type="component" value="Unassembled WGS sequence"/>
</dbReference>
<evidence type="ECO:0000313" key="11">
    <source>
        <dbReference type="Proteomes" id="UP000433532"/>
    </source>
</evidence>
<protein>
    <submittedName>
        <fullName evidence="4">Uncharacterized protein</fullName>
    </submittedName>
</protein>
<dbReference type="Proteomes" id="UP000644192">
    <property type="component" value="Unassembled WGS sequence"/>
</dbReference>
<reference evidence="3 11" key="5">
    <citation type="submission" date="2019-11" db="EMBL/GenBank/DDBJ databases">
        <title>Genomes of ocular Pseudomonas aeruginosa isolates.</title>
        <authorList>
            <person name="Khan M."/>
            <person name="Rice S.A."/>
            <person name="Willcox M.D.P."/>
            <person name="Stapleton F."/>
        </authorList>
    </citation>
    <scope>NUCLEOTIDE SEQUENCE [LARGE SCALE GENOMIC DNA]</scope>
    <source>
        <strain evidence="3 11">PA221</strain>
    </source>
</reference>
<dbReference type="PROSITE" id="PS51257">
    <property type="entry name" value="PROKAR_LIPOPROTEIN"/>
    <property type="match status" value="1"/>
</dbReference>
<dbReference type="KEGG" id="paeb:NCGM1900_2615"/>
<evidence type="ECO:0000313" key="10">
    <source>
        <dbReference type="Proteomes" id="UP000253594"/>
    </source>
</evidence>
<dbReference type="eggNOG" id="ENOG50317CI">
    <property type="taxonomic scope" value="Bacteria"/>
</dbReference>
<reference evidence="8" key="1">
    <citation type="submission" date="2015-06" db="EMBL/GenBank/DDBJ databases">
        <authorList>
            <person name="Radhakrishnan Rajesh"/>
            <person name="Underwood Anthony"/>
            <person name="Al-Shahib Ali"/>
        </authorList>
    </citation>
    <scope>NUCLEOTIDE SEQUENCE [LARGE SCALE GENOMIC DNA]</scope>
    <source>
        <strain evidence="8">P19_London_7_VIM_2_05_10</strain>
    </source>
</reference>
<dbReference type="EMBL" id="QORE01000749">
    <property type="protein sequence ID" value="RCI73007.1"/>
    <property type="molecule type" value="Genomic_DNA"/>
</dbReference>
<proteinExistence type="predicted"/>
<feature type="signal peptide" evidence="1">
    <location>
        <begin position="1"/>
        <end position="20"/>
    </location>
</feature>
<evidence type="ECO:0000313" key="5">
    <source>
        <dbReference type="EMBL" id="OTI60773.1"/>
    </source>
</evidence>
<dbReference type="EMBL" id="CP136986">
    <property type="protein sequence ID" value="WOS79474.1"/>
    <property type="molecule type" value="Genomic_DNA"/>
</dbReference>
<evidence type="ECO:0000256" key="1">
    <source>
        <dbReference type="SAM" id="SignalP"/>
    </source>
</evidence>
<name>A0A072ZPV5_PSEAI</name>
<reference evidence="6 10" key="4">
    <citation type="submission" date="2018-07" db="EMBL/GenBank/DDBJ databases">
        <title>Mechanisms of high-level aminoglycoside resistance among Gram-negative pathogens in Brazil.</title>
        <authorList>
            <person name="Ballaben A.S."/>
            <person name="Darini A.L.C."/>
            <person name="Doi Y."/>
        </authorList>
    </citation>
    <scope>NUCLEOTIDE SEQUENCE [LARGE SCALE GENOMIC DNA]</scope>
    <source>
        <strain evidence="6 10">B2-305</strain>
    </source>
</reference>
<dbReference type="Proteomes" id="UP000045039">
    <property type="component" value="Unassembled WGS sequence"/>
</dbReference>
<reference evidence="7" key="7">
    <citation type="submission" date="2023-06" db="EMBL/GenBank/DDBJ databases">
        <authorList>
            <consortium name="Clinical and Environmental Microbiology Branch: Whole genome sequencing antimicrobial resistance pathogens in the healthcare setting"/>
        </authorList>
    </citation>
    <scope>NUCLEOTIDE SEQUENCE</scope>
    <source>
        <strain evidence="7">2021CK-01020</strain>
    </source>
</reference>
<dbReference type="RefSeq" id="WP_003092416.1">
    <property type="nucleotide sequence ID" value="NZ_AP014622.1"/>
</dbReference>
<reference evidence="4" key="6">
    <citation type="submission" date="2020-01" db="EMBL/GenBank/DDBJ databases">
        <title>Bacteria Cultured from War Wounds Associated with the Conflict in Eastern Ukraine.</title>
        <authorList>
            <person name="Snesrud E."/>
            <person name="Galac M.R."/>
            <person name="Mc Gann P."/>
            <person name="Valentine K."/>
            <person name="Viacheslav K."/>
        </authorList>
    </citation>
    <scope>NUCLEOTIDE SEQUENCE</scope>
    <source>
        <strain evidence="4">VNMU148</strain>
    </source>
</reference>
<dbReference type="AlphaFoldDB" id="A0A072ZPV5"/>